<keyword evidence="1" id="KW-0812">Transmembrane</keyword>
<dbReference type="Proteomes" id="UP000030694">
    <property type="component" value="Unassembled WGS sequence"/>
</dbReference>
<name>A0A024XCD3_PLAFC</name>
<evidence type="ECO:0000313" key="3">
    <source>
        <dbReference type="Proteomes" id="UP000030694"/>
    </source>
</evidence>
<reference evidence="2 3" key="1">
    <citation type="submission" date="2013-02" db="EMBL/GenBank/DDBJ databases">
        <title>The Genome Annotation of Plasmodium falciparum CAMP/Malaysia.</title>
        <authorList>
            <consortium name="The Broad Institute Genome Sequencing Platform"/>
            <consortium name="The Broad Institute Genome Sequencing Center for Infectious Disease"/>
            <person name="Neafsey D."/>
            <person name="Hoffman S."/>
            <person name="Volkman S."/>
            <person name="Rosenthal P."/>
            <person name="Walker B."/>
            <person name="Young S.K."/>
            <person name="Zeng Q."/>
            <person name="Gargeya S."/>
            <person name="Fitzgerald M."/>
            <person name="Haas B."/>
            <person name="Abouelleil A."/>
            <person name="Allen A.W."/>
            <person name="Alvarado L."/>
            <person name="Arachchi H.M."/>
            <person name="Berlin A.M."/>
            <person name="Chapman S.B."/>
            <person name="Gainer-Dewar J."/>
            <person name="Goldberg J."/>
            <person name="Griggs A."/>
            <person name="Gujja S."/>
            <person name="Hansen M."/>
            <person name="Howarth C."/>
            <person name="Imamovic A."/>
            <person name="Ireland A."/>
            <person name="Larimer J."/>
            <person name="McCowan C."/>
            <person name="Murphy C."/>
            <person name="Pearson M."/>
            <person name="Poon T.W."/>
            <person name="Priest M."/>
            <person name="Roberts A."/>
            <person name="Saif S."/>
            <person name="Shea T."/>
            <person name="Sisk P."/>
            <person name="Sykes S."/>
            <person name="Wortman J."/>
            <person name="Nusbaum C."/>
            <person name="Birren B."/>
        </authorList>
    </citation>
    <scope>NUCLEOTIDE SEQUENCE [LARGE SCALE GENOMIC DNA]</scope>
    <source>
        <strain evidence="2 3">CAMP/Malaysia</strain>
    </source>
</reference>
<feature type="transmembrane region" description="Helical" evidence="1">
    <location>
        <begin position="29"/>
        <end position="45"/>
    </location>
</feature>
<sequence length="52" mass="6677">MDVYRKNICSNNFCLCLYISNFFFFKRKFILFNYLYITFIYYKYFKNNYKSI</sequence>
<evidence type="ECO:0000313" key="2">
    <source>
        <dbReference type="EMBL" id="ETW62755.1"/>
    </source>
</evidence>
<keyword evidence="1" id="KW-0472">Membrane</keyword>
<keyword evidence="1" id="KW-1133">Transmembrane helix</keyword>
<dbReference type="EMBL" id="KI927490">
    <property type="protein sequence ID" value="ETW62755.1"/>
    <property type="molecule type" value="Genomic_DNA"/>
</dbReference>
<protein>
    <submittedName>
        <fullName evidence="2">Uncharacterized protein</fullName>
    </submittedName>
</protein>
<organism evidence="2 3">
    <name type="scientific">Plasmodium falciparum (isolate Camp / Malaysia)</name>
    <dbReference type="NCBI Taxonomy" id="5835"/>
    <lineage>
        <taxon>Eukaryota</taxon>
        <taxon>Sar</taxon>
        <taxon>Alveolata</taxon>
        <taxon>Apicomplexa</taxon>
        <taxon>Aconoidasida</taxon>
        <taxon>Haemosporida</taxon>
        <taxon>Plasmodiidae</taxon>
        <taxon>Plasmodium</taxon>
        <taxon>Plasmodium (Laverania)</taxon>
    </lineage>
</organism>
<gene>
    <name evidence="2" type="ORF">PFMC_01276</name>
</gene>
<dbReference type="AlphaFoldDB" id="A0A024XCD3"/>
<accession>A0A024XCD3</accession>
<evidence type="ECO:0000256" key="1">
    <source>
        <dbReference type="SAM" id="Phobius"/>
    </source>
</evidence>
<reference evidence="2 3" key="2">
    <citation type="submission" date="2013-02" db="EMBL/GenBank/DDBJ databases">
        <title>The Genome Sequence of Plasmodium falciparum CAMP/Malaysia.</title>
        <authorList>
            <consortium name="The Broad Institute Genome Sequencing Platform"/>
            <consortium name="The Broad Institute Genome Sequencing Center for Infectious Disease"/>
            <person name="Neafsey D."/>
            <person name="Cheeseman I."/>
            <person name="Volkman S."/>
            <person name="Adams J."/>
            <person name="Walker B."/>
            <person name="Young S.K."/>
            <person name="Zeng Q."/>
            <person name="Gargeya S."/>
            <person name="Fitzgerald M."/>
            <person name="Haas B."/>
            <person name="Abouelleil A."/>
            <person name="Alvarado L."/>
            <person name="Arachchi H.M."/>
            <person name="Berlin A.M."/>
            <person name="Chapman S.B."/>
            <person name="Dewar J."/>
            <person name="Goldberg J."/>
            <person name="Griggs A."/>
            <person name="Gujja S."/>
            <person name="Hansen M."/>
            <person name="Howarth C."/>
            <person name="Imamovic A."/>
            <person name="Larimer J."/>
            <person name="McCowan C."/>
            <person name="Murphy C."/>
            <person name="Neiman D."/>
            <person name="Pearson M."/>
            <person name="Priest M."/>
            <person name="Roberts A."/>
            <person name="Saif S."/>
            <person name="Shea T."/>
            <person name="Sisk P."/>
            <person name="Sykes S."/>
            <person name="Wortman J."/>
            <person name="Nusbaum C."/>
            <person name="Birren B."/>
        </authorList>
    </citation>
    <scope>NUCLEOTIDE SEQUENCE [LARGE SCALE GENOMIC DNA]</scope>
    <source>
        <strain evidence="2 3">CAMP/Malaysia</strain>
    </source>
</reference>
<proteinExistence type="predicted"/>